<reference evidence="1 2" key="1">
    <citation type="submission" date="2019-07" db="EMBL/GenBank/DDBJ databases">
        <title>Whole genome shotgun sequence of Enterococcus villorum NBRC 100699.</title>
        <authorList>
            <person name="Hosoyama A."/>
            <person name="Uohara A."/>
            <person name="Ohji S."/>
            <person name="Ichikawa N."/>
        </authorList>
    </citation>
    <scope>NUCLEOTIDE SEQUENCE [LARGE SCALE GENOMIC DNA]</scope>
    <source>
        <strain evidence="1 2">NBRC 100699</strain>
    </source>
</reference>
<gene>
    <name evidence="1" type="ORF">EVI01_04730</name>
</gene>
<dbReference type="AlphaFoldDB" id="A0A511IZD5"/>
<proteinExistence type="predicted"/>
<organism evidence="1 2">
    <name type="scientific">Enterococcus villorum</name>
    <dbReference type="NCBI Taxonomy" id="112904"/>
    <lineage>
        <taxon>Bacteria</taxon>
        <taxon>Bacillati</taxon>
        <taxon>Bacillota</taxon>
        <taxon>Bacilli</taxon>
        <taxon>Lactobacillales</taxon>
        <taxon>Enterococcaceae</taxon>
        <taxon>Enterococcus</taxon>
    </lineage>
</organism>
<name>A0A511IZD5_9ENTE</name>
<dbReference type="RefSeq" id="WP_010751461.1">
    <property type="nucleotide sequence ID" value="NZ_BJWF01000003.1"/>
</dbReference>
<evidence type="ECO:0000313" key="1">
    <source>
        <dbReference type="EMBL" id="GEL91136.1"/>
    </source>
</evidence>
<sequence length="44" mass="5086">MEILQNHLRDNCDPRLSGILSLSIKEAYRFLDDLILREKGISKA</sequence>
<accession>A0A511IZD5</accession>
<dbReference type="Proteomes" id="UP000321830">
    <property type="component" value="Unassembled WGS sequence"/>
</dbReference>
<evidence type="ECO:0000313" key="2">
    <source>
        <dbReference type="Proteomes" id="UP000321830"/>
    </source>
</evidence>
<dbReference type="EMBL" id="BJWF01000003">
    <property type="protein sequence ID" value="GEL91136.1"/>
    <property type="molecule type" value="Genomic_DNA"/>
</dbReference>
<comment type="caution">
    <text evidence="1">The sequence shown here is derived from an EMBL/GenBank/DDBJ whole genome shotgun (WGS) entry which is preliminary data.</text>
</comment>
<protein>
    <submittedName>
        <fullName evidence="1">Uncharacterized protein</fullName>
    </submittedName>
</protein>